<evidence type="ECO:0000256" key="1">
    <source>
        <dbReference type="ARBA" id="ARBA00035644"/>
    </source>
</evidence>
<reference evidence="3 4" key="1">
    <citation type="submission" date="2019-12" db="EMBL/GenBank/DDBJ databases">
        <authorList>
            <person name="Li M."/>
        </authorList>
    </citation>
    <scope>NUCLEOTIDE SEQUENCE [LARGE SCALE GENOMIC DNA]</scope>
    <source>
        <strain evidence="3 4">GBMRC 2024</strain>
    </source>
</reference>
<dbReference type="SUPFAM" id="SSF63380">
    <property type="entry name" value="Riboflavin synthase domain-like"/>
    <property type="match status" value="1"/>
</dbReference>
<dbReference type="EMBL" id="WUMU01000023">
    <property type="protein sequence ID" value="MXN20036.1"/>
    <property type="molecule type" value="Genomic_DNA"/>
</dbReference>
<dbReference type="InterPro" id="IPR013113">
    <property type="entry name" value="SIP_FAD-bd"/>
</dbReference>
<dbReference type="InterPro" id="IPR017938">
    <property type="entry name" value="Riboflavin_synthase-like_b-brl"/>
</dbReference>
<feature type="domain" description="FAD-binding FR-type" evidence="2">
    <location>
        <begin position="18"/>
        <end position="123"/>
    </location>
</feature>
<dbReference type="Gene3D" id="2.40.30.10">
    <property type="entry name" value="Translation factors"/>
    <property type="match status" value="1"/>
</dbReference>
<dbReference type="Pfam" id="PF08021">
    <property type="entry name" value="FAD_binding_9"/>
    <property type="match status" value="1"/>
</dbReference>
<dbReference type="CDD" id="cd06193">
    <property type="entry name" value="siderophore_interacting"/>
    <property type="match status" value="1"/>
</dbReference>
<dbReference type="PANTHER" id="PTHR30157:SF0">
    <property type="entry name" value="NADPH-DEPENDENT FERRIC-CHELATE REDUCTASE"/>
    <property type="match status" value="1"/>
</dbReference>
<comment type="similarity">
    <text evidence="1">Belongs to the SIP oxidoreductase family.</text>
</comment>
<evidence type="ECO:0000313" key="3">
    <source>
        <dbReference type="EMBL" id="MXN20036.1"/>
    </source>
</evidence>
<dbReference type="Pfam" id="PF04954">
    <property type="entry name" value="SIP"/>
    <property type="match status" value="1"/>
</dbReference>
<protein>
    <submittedName>
        <fullName evidence="3">Siderophore-interacting protein</fullName>
    </submittedName>
</protein>
<gene>
    <name evidence="3" type="ORF">GR170_19550</name>
</gene>
<dbReference type="InterPro" id="IPR039374">
    <property type="entry name" value="SIP_fam"/>
</dbReference>
<dbReference type="InterPro" id="IPR017927">
    <property type="entry name" value="FAD-bd_FR_type"/>
</dbReference>
<dbReference type="Proteomes" id="UP000477911">
    <property type="component" value="Unassembled WGS sequence"/>
</dbReference>
<dbReference type="Gene3D" id="3.40.50.80">
    <property type="entry name" value="Nucleotide-binding domain of ferredoxin-NADP reductase (FNR) module"/>
    <property type="match status" value="1"/>
</dbReference>
<dbReference type="PANTHER" id="PTHR30157">
    <property type="entry name" value="FERRIC REDUCTASE, NADPH-DEPENDENT"/>
    <property type="match status" value="1"/>
</dbReference>
<dbReference type="GO" id="GO:0016491">
    <property type="term" value="F:oxidoreductase activity"/>
    <property type="evidence" value="ECO:0007669"/>
    <property type="project" value="InterPro"/>
</dbReference>
<dbReference type="AlphaFoldDB" id="A0A6L7G9F1"/>
<evidence type="ECO:0000313" key="4">
    <source>
        <dbReference type="Proteomes" id="UP000477911"/>
    </source>
</evidence>
<dbReference type="RefSeq" id="WP_160896161.1">
    <property type="nucleotide sequence ID" value="NZ_WUMU01000023.1"/>
</dbReference>
<dbReference type="InterPro" id="IPR039261">
    <property type="entry name" value="FNR_nucleotide-bd"/>
</dbReference>
<accession>A0A6L7G9F1</accession>
<name>A0A6L7G9F1_9RHOB</name>
<organism evidence="3 4">
    <name type="scientific">Pseudooceanicola albus</name>
    <dbReference type="NCBI Taxonomy" id="2692189"/>
    <lineage>
        <taxon>Bacteria</taxon>
        <taxon>Pseudomonadati</taxon>
        <taxon>Pseudomonadota</taxon>
        <taxon>Alphaproteobacteria</taxon>
        <taxon>Rhodobacterales</taxon>
        <taxon>Paracoccaceae</taxon>
        <taxon>Pseudooceanicola</taxon>
    </lineage>
</organism>
<dbReference type="PROSITE" id="PS51384">
    <property type="entry name" value="FAD_FR"/>
    <property type="match status" value="1"/>
</dbReference>
<comment type="caution">
    <text evidence="3">The sequence shown here is derived from an EMBL/GenBank/DDBJ whole genome shotgun (WGS) entry which is preliminary data.</text>
</comment>
<proteinExistence type="inferred from homology"/>
<evidence type="ECO:0000259" key="2">
    <source>
        <dbReference type="PROSITE" id="PS51384"/>
    </source>
</evidence>
<sequence length="251" mass="27452">MTTETLPTPVIERHRFEIRRRALTVTKKEMLTPQMIRLTLTSPDLADFASASFDDHVKCFFDVAGAEKPAMRDYTPRRFDTEACELVLDFAVHEAGPATAWAVAAEVGSVLNIGGPRGSRKITGPILHWVLIGDETALPAIGRFCEEAPAGTKVTVIAGIRDAAEEQVFDTAADLDLRWVHRGEAVTDPAPLLEVLQGLDLAPQTFVWTAAEGSVTQALRAWLLDSGHPLVWTKSAGYWVRGTAESKVDFD</sequence>
<keyword evidence="4" id="KW-1185">Reference proteome</keyword>
<dbReference type="InterPro" id="IPR007037">
    <property type="entry name" value="SIP_rossman_dom"/>
</dbReference>